<dbReference type="SUPFAM" id="SSF51556">
    <property type="entry name" value="Metallo-dependent hydrolases"/>
    <property type="match status" value="1"/>
</dbReference>
<keyword evidence="5" id="KW-0378">Hydrolase</keyword>
<name>A0A1I0AG33_9FIRM</name>
<comment type="similarity">
    <text evidence="2">Belongs to the metallo-dependent hydrolases superfamily. Adenosine and AMP deaminases family.</text>
</comment>
<dbReference type="GO" id="GO:0046872">
    <property type="term" value="F:metal ion binding"/>
    <property type="evidence" value="ECO:0007669"/>
    <property type="project" value="UniProtKB-KW"/>
</dbReference>
<dbReference type="Gene3D" id="3.20.20.140">
    <property type="entry name" value="Metal-dependent hydrolases"/>
    <property type="match status" value="1"/>
</dbReference>
<evidence type="ECO:0000256" key="4">
    <source>
        <dbReference type="ARBA" id="ARBA00022723"/>
    </source>
</evidence>
<dbReference type="NCBIfam" id="TIGR01430">
    <property type="entry name" value="aden_deam"/>
    <property type="match status" value="1"/>
</dbReference>
<dbReference type="GO" id="GO:0004000">
    <property type="term" value="F:adenosine deaminase activity"/>
    <property type="evidence" value="ECO:0007669"/>
    <property type="project" value="TreeGrafter"/>
</dbReference>
<accession>A0A1I0AG33</accession>
<keyword evidence="4" id="KW-0479">Metal-binding</keyword>
<keyword evidence="9" id="KW-1185">Reference proteome</keyword>
<dbReference type="EC" id="3.5.4.4" evidence="3"/>
<dbReference type="eggNOG" id="COG1816">
    <property type="taxonomic scope" value="Bacteria"/>
</dbReference>
<dbReference type="InterPro" id="IPR006330">
    <property type="entry name" value="Ado/ade_deaminase"/>
</dbReference>
<protein>
    <recommendedName>
        <fullName evidence="3">adenosine deaminase</fullName>
        <ecNumber evidence="3">3.5.4.4</ecNumber>
    </recommendedName>
</protein>
<evidence type="ECO:0000313" key="8">
    <source>
        <dbReference type="EMBL" id="SES93217.1"/>
    </source>
</evidence>
<dbReference type="PANTHER" id="PTHR11409:SF43">
    <property type="entry name" value="ADENOSINE DEAMINASE"/>
    <property type="match status" value="1"/>
</dbReference>
<evidence type="ECO:0000256" key="2">
    <source>
        <dbReference type="ARBA" id="ARBA00006676"/>
    </source>
</evidence>
<dbReference type="GO" id="GO:0006154">
    <property type="term" value="P:adenosine catabolic process"/>
    <property type="evidence" value="ECO:0007669"/>
    <property type="project" value="TreeGrafter"/>
</dbReference>
<gene>
    <name evidence="8" type="ORF">SAMN04487771_100221</name>
</gene>
<dbReference type="RefSeq" id="WP_242870251.1">
    <property type="nucleotide sequence ID" value="NZ_FOIL01000002.1"/>
</dbReference>
<dbReference type="InterPro" id="IPR001365">
    <property type="entry name" value="A_deaminase_dom"/>
</dbReference>
<sequence>MEILEEVRELANGRHRAVLVKIRETEPGLPEPEKMEPSAYAVRRIYRTREELLDAVEYCRLLREKYMKAARILEINEEERTVYYSFLPGRNALDYLNLEEQTEKQADFVRLMIWSRLADWMMDMYERTGFLMKYPDLRSFIFEEETDAVACIAFEGERTADAAEGFGNLLTAIRMTEPINTETKLQITDVMRGCFLGGCDVDENELLDAEDRYENEIMKIRKKKKKYIDLHAHLDGAITVDILKKLAELQNLPLPASDDRELETMISLPPDSVDLNDFLKCFELPGRYLQTETGIREAVRLVLESMASDGVIYAEIRFAPQLSTEKGLTQRDVIQAAVEGLHRAPIPANLILCCMRGASEEKNLETVELAREFLVDDGGVTALDLAGAEGLFPTEDYRNLFAKAKEYGIPFTLHAGEAAGPESVRCAIEMGAVRIGHGIRAAQDPEVMRLIREKNITLEMAPTSNRQTHAVDDMADYPIRTFLENGIKVTINTDDPAIERTTLSGEFRYVEEVFGITPEEEKNMLVNAAEAAFASPARREELRRQFLT</sequence>
<reference evidence="8 9" key="1">
    <citation type="submission" date="2016-10" db="EMBL/GenBank/DDBJ databases">
        <authorList>
            <person name="de Groot N.N."/>
        </authorList>
    </citation>
    <scope>NUCLEOTIDE SEQUENCE [LARGE SCALE GENOMIC DNA]</scope>
    <source>
        <strain evidence="8 9">KH1P1</strain>
    </source>
</reference>
<organism evidence="8 9">
    <name type="scientific">[Clostridium] aminophilum</name>
    <dbReference type="NCBI Taxonomy" id="1526"/>
    <lineage>
        <taxon>Bacteria</taxon>
        <taxon>Bacillati</taxon>
        <taxon>Bacillota</taxon>
        <taxon>Clostridia</taxon>
        <taxon>Lachnospirales</taxon>
        <taxon>Lachnospiraceae</taxon>
    </lineage>
</organism>
<dbReference type="PANTHER" id="PTHR11409">
    <property type="entry name" value="ADENOSINE DEAMINASE"/>
    <property type="match status" value="1"/>
</dbReference>
<dbReference type="Proteomes" id="UP000199820">
    <property type="component" value="Unassembled WGS sequence"/>
</dbReference>
<dbReference type="STRING" id="1526.SAMN02910262_02185"/>
<evidence type="ECO:0000256" key="5">
    <source>
        <dbReference type="ARBA" id="ARBA00022801"/>
    </source>
</evidence>
<evidence type="ECO:0000256" key="1">
    <source>
        <dbReference type="ARBA" id="ARBA00001947"/>
    </source>
</evidence>
<dbReference type="InterPro" id="IPR032466">
    <property type="entry name" value="Metal_Hydrolase"/>
</dbReference>
<evidence type="ECO:0000313" key="9">
    <source>
        <dbReference type="Proteomes" id="UP000199820"/>
    </source>
</evidence>
<evidence type="ECO:0000256" key="3">
    <source>
        <dbReference type="ARBA" id="ARBA00012784"/>
    </source>
</evidence>
<dbReference type="GO" id="GO:0005829">
    <property type="term" value="C:cytosol"/>
    <property type="evidence" value="ECO:0007669"/>
    <property type="project" value="TreeGrafter"/>
</dbReference>
<keyword evidence="6" id="KW-0862">Zinc</keyword>
<dbReference type="EMBL" id="FOIL01000002">
    <property type="protein sequence ID" value="SES93217.1"/>
    <property type="molecule type" value="Genomic_DNA"/>
</dbReference>
<evidence type="ECO:0000256" key="6">
    <source>
        <dbReference type="ARBA" id="ARBA00022833"/>
    </source>
</evidence>
<dbReference type="GO" id="GO:0046103">
    <property type="term" value="P:inosine biosynthetic process"/>
    <property type="evidence" value="ECO:0007669"/>
    <property type="project" value="TreeGrafter"/>
</dbReference>
<comment type="cofactor">
    <cofactor evidence="1">
        <name>Zn(2+)</name>
        <dbReference type="ChEBI" id="CHEBI:29105"/>
    </cofactor>
</comment>
<proteinExistence type="inferred from homology"/>
<evidence type="ECO:0000259" key="7">
    <source>
        <dbReference type="Pfam" id="PF00962"/>
    </source>
</evidence>
<feature type="domain" description="Adenosine deaminase" evidence="7">
    <location>
        <begin position="229"/>
        <end position="543"/>
    </location>
</feature>
<dbReference type="AlphaFoldDB" id="A0A1I0AG33"/>
<dbReference type="Pfam" id="PF00962">
    <property type="entry name" value="A_deaminase"/>
    <property type="match status" value="1"/>
</dbReference>
<dbReference type="GO" id="GO:0043103">
    <property type="term" value="P:hypoxanthine salvage"/>
    <property type="evidence" value="ECO:0007669"/>
    <property type="project" value="TreeGrafter"/>
</dbReference>